<reference evidence="1 2" key="1">
    <citation type="journal article" date="2016" name="Nat. Commun.">
        <title>Thousands of microbial genomes shed light on interconnected biogeochemical processes in an aquifer system.</title>
        <authorList>
            <person name="Anantharaman K."/>
            <person name="Brown C.T."/>
            <person name="Hug L.A."/>
            <person name="Sharon I."/>
            <person name="Castelle C.J."/>
            <person name="Probst A.J."/>
            <person name="Thomas B.C."/>
            <person name="Singh A."/>
            <person name="Wilkins M.J."/>
            <person name="Karaoz U."/>
            <person name="Brodie E.L."/>
            <person name="Williams K.H."/>
            <person name="Hubbard S.S."/>
            <person name="Banfield J.F."/>
        </authorList>
    </citation>
    <scope>NUCLEOTIDE SEQUENCE [LARGE SCALE GENOMIC DNA]</scope>
</reference>
<dbReference type="AlphaFoldDB" id="A0A1G2T6Z4"/>
<sequence>MIATNASKYYIIAFVPKKCFNEIIQKMIGKILKNVVHQLLIKCIIIKNKFGDKLSDWMLPEGTEEEKFRISILRNDINSLPKLQEKDSIVSEQEWDRHRMTLRDHIMRLDPRNFLRWPVVISTMFFSGKIVELEYLKSLPDWAEYDKAITESTIGKPKNFPDFKRSSGNLIHHAYSIALFSETFSLKIKSCHNIFEFGGGYGSLVRFMYQFGFTGKYIIFDLPEFSFLQKYYLSGIPRLGIDFNKNTERTEKVVSLTTTIEQSVNSVGNKPLDIFIALWSLSECPIALREEIFKLLPLPKYFLIAYQEKFNNIDNVDYFKKLAILRPEYRWIDFPILHLPGNRYFFGKKIEG</sequence>
<proteinExistence type="predicted"/>
<accession>A0A1G2T6Z4</accession>
<evidence type="ECO:0008006" key="3">
    <source>
        <dbReference type="Google" id="ProtNLM"/>
    </source>
</evidence>
<comment type="caution">
    <text evidence="1">The sequence shown here is derived from an EMBL/GenBank/DDBJ whole genome shotgun (WGS) entry which is preliminary data.</text>
</comment>
<evidence type="ECO:0000313" key="1">
    <source>
        <dbReference type="EMBL" id="OHA93045.1"/>
    </source>
</evidence>
<dbReference type="Proteomes" id="UP000179264">
    <property type="component" value="Unassembled WGS sequence"/>
</dbReference>
<gene>
    <name evidence="1" type="ORF">A2W58_02145</name>
</gene>
<dbReference type="EMBL" id="MHVL01000028">
    <property type="protein sequence ID" value="OHA93045.1"/>
    <property type="molecule type" value="Genomic_DNA"/>
</dbReference>
<evidence type="ECO:0000313" key="2">
    <source>
        <dbReference type="Proteomes" id="UP000179264"/>
    </source>
</evidence>
<protein>
    <recommendedName>
        <fullName evidence="3">Sugar O-methyltransferase</fullName>
    </recommendedName>
</protein>
<organism evidence="1 2">
    <name type="scientific">Candidatus Zambryskibacteria bacterium RIFCSPHIGHO2_02_38_10.5</name>
    <dbReference type="NCBI Taxonomy" id="1802742"/>
    <lineage>
        <taxon>Bacteria</taxon>
        <taxon>Candidatus Zambryskiibacteriota</taxon>
    </lineage>
</organism>
<name>A0A1G2T6Z4_9BACT</name>